<feature type="compositionally biased region" description="Basic and acidic residues" evidence="5">
    <location>
        <begin position="455"/>
        <end position="465"/>
    </location>
</feature>
<feature type="region of interest" description="Disordered" evidence="5">
    <location>
        <begin position="430"/>
        <end position="479"/>
    </location>
</feature>
<name>A0ABN9KME4_9NEOB</name>
<feature type="non-terminal residue" evidence="7">
    <location>
        <position position="1"/>
    </location>
</feature>
<keyword evidence="3" id="KW-0677">Repeat</keyword>
<keyword evidence="1" id="KW-0433">Leucine-rich repeat</keyword>
<dbReference type="InterPro" id="IPR000372">
    <property type="entry name" value="LRRNT"/>
</dbReference>
<gene>
    <name evidence="7" type="ORF">RIMI_LOCUS85133</name>
</gene>
<sequence>LLLVKDGCSSSKTVKEISVSRRSWILSSIRWYILRGSIRTSFAFHSEKTASTITQITTLHSMDVLVRLLALALIFAPESLCQYEDYDHDTDYDPEPESPYQPPIHFHHSVDYNVPSVPYSTDCAKECYCPPASIVTMYCDSRKLKTIPQIPSRIQQLYLQHNEIEAVTKKSFINATSLREINLSHNKLKSNRIDTGVFATSPHLHQIFLNNNDLEEIPSPISSSVERIFLGTNKINKVRDQDLQGLVNVTMLDLCNNRIDNIKGKPLSKLTKLMQLNICNNKLSSMPASLPTSLMYLSLENNSISKITDDYFANLPNLISIRLSHNKIDEVPLYMFNLPKLMELNLGHNKLKRIFYVPRSLEHLYLQDNEFETINITLMCPVMDQSQRLTYLRVDQNRLKGPVSTLAFLCFPHIHSIYYGEQKRIAGDSQVHRIPPYPLPEEARYEDDDDDDDFPQYHREEHGPTVEEDEDEDDFRDYY</sequence>
<feature type="compositionally biased region" description="Acidic residues" evidence="5">
    <location>
        <begin position="444"/>
        <end position="454"/>
    </location>
</feature>
<dbReference type="PANTHER" id="PTHR45712:SF3">
    <property type="entry name" value="OSTEOMODULIN"/>
    <property type="match status" value="1"/>
</dbReference>
<evidence type="ECO:0000256" key="1">
    <source>
        <dbReference type="ARBA" id="ARBA00022614"/>
    </source>
</evidence>
<keyword evidence="4" id="KW-0325">Glycoprotein</keyword>
<dbReference type="SMART" id="SM00369">
    <property type="entry name" value="LRR_TYP"/>
    <property type="match status" value="6"/>
</dbReference>
<evidence type="ECO:0000259" key="6">
    <source>
        <dbReference type="SMART" id="SM00013"/>
    </source>
</evidence>
<dbReference type="Gene3D" id="3.80.10.10">
    <property type="entry name" value="Ribonuclease Inhibitor"/>
    <property type="match status" value="3"/>
</dbReference>
<dbReference type="PROSITE" id="PS51450">
    <property type="entry name" value="LRR"/>
    <property type="match status" value="1"/>
</dbReference>
<evidence type="ECO:0000256" key="5">
    <source>
        <dbReference type="SAM" id="MobiDB-lite"/>
    </source>
</evidence>
<evidence type="ECO:0000256" key="4">
    <source>
        <dbReference type="ARBA" id="ARBA00023180"/>
    </source>
</evidence>
<dbReference type="Pfam" id="PF13855">
    <property type="entry name" value="LRR_8"/>
    <property type="match status" value="3"/>
</dbReference>
<evidence type="ECO:0000256" key="2">
    <source>
        <dbReference type="ARBA" id="ARBA00022729"/>
    </source>
</evidence>
<evidence type="ECO:0000256" key="3">
    <source>
        <dbReference type="ARBA" id="ARBA00022737"/>
    </source>
</evidence>
<accession>A0ABN9KME4</accession>
<protein>
    <recommendedName>
        <fullName evidence="6">LRRNT domain-containing protein</fullName>
    </recommendedName>
</protein>
<proteinExistence type="predicted"/>
<feature type="compositionally biased region" description="Acidic residues" evidence="5">
    <location>
        <begin position="466"/>
        <end position="479"/>
    </location>
</feature>
<dbReference type="InterPro" id="IPR001611">
    <property type="entry name" value="Leu-rich_rpt"/>
</dbReference>
<dbReference type="EMBL" id="CAUEEQ010000048">
    <property type="protein sequence ID" value="CAJ0915697.1"/>
    <property type="molecule type" value="Genomic_DNA"/>
</dbReference>
<feature type="domain" description="LRRNT" evidence="6">
    <location>
        <begin position="122"/>
        <end position="156"/>
    </location>
</feature>
<dbReference type="InterPro" id="IPR032675">
    <property type="entry name" value="LRR_dom_sf"/>
</dbReference>
<keyword evidence="2" id="KW-0732">Signal</keyword>
<evidence type="ECO:0000313" key="8">
    <source>
        <dbReference type="Proteomes" id="UP001176940"/>
    </source>
</evidence>
<comment type="caution">
    <text evidence="7">The sequence shown here is derived from an EMBL/GenBank/DDBJ whole genome shotgun (WGS) entry which is preliminary data.</text>
</comment>
<dbReference type="InterPro" id="IPR003591">
    <property type="entry name" value="Leu-rich_rpt_typical-subtyp"/>
</dbReference>
<keyword evidence="8" id="KW-1185">Reference proteome</keyword>
<dbReference type="Proteomes" id="UP001176940">
    <property type="component" value="Unassembled WGS sequence"/>
</dbReference>
<dbReference type="InterPro" id="IPR050333">
    <property type="entry name" value="SLRP"/>
</dbReference>
<reference evidence="7" key="1">
    <citation type="submission" date="2023-07" db="EMBL/GenBank/DDBJ databases">
        <authorList>
            <person name="Stuckert A."/>
        </authorList>
    </citation>
    <scope>NUCLEOTIDE SEQUENCE</scope>
</reference>
<organism evidence="7 8">
    <name type="scientific">Ranitomeya imitator</name>
    <name type="common">mimic poison frog</name>
    <dbReference type="NCBI Taxonomy" id="111125"/>
    <lineage>
        <taxon>Eukaryota</taxon>
        <taxon>Metazoa</taxon>
        <taxon>Chordata</taxon>
        <taxon>Craniata</taxon>
        <taxon>Vertebrata</taxon>
        <taxon>Euteleostomi</taxon>
        <taxon>Amphibia</taxon>
        <taxon>Batrachia</taxon>
        <taxon>Anura</taxon>
        <taxon>Neobatrachia</taxon>
        <taxon>Hyloidea</taxon>
        <taxon>Dendrobatidae</taxon>
        <taxon>Dendrobatinae</taxon>
        <taxon>Ranitomeya</taxon>
    </lineage>
</organism>
<evidence type="ECO:0000313" key="7">
    <source>
        <dbReference type="EMBL" id="CAJ0915697.1"/>
    </source>
</evidence>
<dbReference type="SMART" id="SM00013">
    <property type="entry name" value="LRRNT"/>
    <property type="match status" value="1"/>
</dbReference>
<dbReference type="SUPFAM" id="SSF52058">
    <property type="entry name" value="L domain-like"/>
    <property type="match status" value="1"/>
</dbReference>
<dbReference type="PANTHER" id="PTHR45712">
    <property type="entry name" value="AGAP008170-PA"/>
    <property type="match status" value="1"/>
</dbReference>